<dbReference type="InterPro" id="IPR011931">
    <property type="entry name" value="Recomb_XerC"/>
</dbReference>
<dbReference type="InterPro" id="IPR010998">
    <property type="entry name" value="Integrase_recombinase_N"/>
</dbReference>
<evidence type="ECO:0000256" key="6">
    <source>
        <dbReference type="ARBA" id="ARBA00022618"/>
    </source>
</evidence>
<comment type="subunit">
    <text evidence="12">Forms a cyclic heterotetrameric complex composed of two molecules of XerC and two molecules of XerD.</text>
</comment>
<keyword evidence="7 12" id="KW-0159">Chromosome partition</keyword>
<dbReference type="Proteomes" id="UP000050909">
    <property type="component" value="Unassembled WGS sequence"/>
</dbReference>
<evidence type="ECO:0000256" key="1">
    <source>
        <dbReference type="ARBA" id="ARBA00004496"/>
    </source>
</evidence>
<dbReference type="NCBIfam" id="TIGR02224">
    <property type="entry name" value="recomb_XerC"/>
    <property type="match status" value="1"/>
</dbReference>
<evidence type="ECO:0000256" key="10">
    <source>
        <dbReference type="ARBA" id="ARBA00023172"/>
    </source>
</evidence>
<evidence type="ECO:0000256" key="7">
    <source>
        <dbReference type="ARBA" id="ARBA00022829"/>
    </source>
</evidence>
<dbReference type="InterPro" id="IPR004107">
    <property type="entry name" value="Integrase_SAM-like_N"/>
</dbReference>
<evidence type="ECO:0000256" key="2">
    <source>
        <dbReference type="ARBA" id="ARBA00006657"/>
    </source>
</evidence>
<name>A0A0R1GX74_9LACO</name>
<dbReference type="InterPro" id="IPR013762">
    <property type="entry name" value="Integrase-like_cat_sf"/>
</dbReference>
<dbReference type="InterPro" id="IPR011932">
    <property type="entry name" value="Recomb_XerD"/>
</dbReference>
<sequence length="299" mass="34222">MTKLNEIIADYLRFARLERGLSHNSIVAYRQDLTEYTNFLAGQGLTTFQVPAVTIDYFLATQRDQQKKTSSVSRMISALRKFYQWLIKEEIVEIDPMQEIDSPKHERHLPVVLSVSEVERLIEQPNTTTSLGLRDRALLELLYATGMRVSEIISLSMSNLHLDLKLIKVLGKGNKERLIPVGNVALFWLQKYLSEVRERQLLDAGIATDIVFLNARGRKLTRQGVWKKLKTYVTSAGITKDVTPHTMRHTFATHLLENGADLRVVQELLGHSDISTTQIYTHVSQKRLLEVYQEAHPRA</sequence>
<dbReference type="InterPro" id="IPR002104">
    <property type="entry name" value="Integrase_catalytic"/>
</dbReference>
<dbReference type="PATRIC" id="fig|1423722.3.peg.259"/>
<keyword evidence="8 12" id="KW-0229">DNA integration</keyword>
<evidence type="ECO:0000256" key="12">
    <source>
        <dbReference type="HAMAP-Rule" id="MF_01807"/>
    </source>
</evidence>
<evidence type="ECO:0000259" key="14">
    <source>
        <dbReference type="PROSITE" id="PS51900"/>
    </source>
</evidence>
<feature type="active site" description="O-(3'-phospho-DNA)-tyrosine intermediate" evidence="12">
    <location>
        <position position="280"/>
    </location>
</feature>
<dbReference type="InterPro" id="IPR023009">
    <property type="entry name" value="Tyrosine_recombinase_XerC/XerD"/>
</dbReference>
<evidence type="ECO:0000256" key="5">
    <source>
        <dbReference type="ARBA" id="ARBA00022490"/>
    </source>
</evidence>
<evidence type="ECO:0000313" key="16">
    <source>
        <dbReference type="Proteomes" id="UP000050909"/>
    </source>
</evidence>
<dbReference type="EMBL" id="AZCV01000001">
    <property type="protein sequence ID" value="KRK38568.1"/>
    <property type="molecule type" value="Genomic_DNA"/>
</dbReference>
<dbReference type="GO" id="GO:0003677">
    <property type="term" value="F:DNA binding"/>
    <property type="evidence" value="ECO:0007669"/>
    <property type="project" value="UniProtKB-UniRule"/>
</dbReference>
<keyword evidence="9 12" id="KW-0238">DNA-binding</keyword>
<evidence type="ECO:0000256" key="4">
    <source>
        <dbReference type="ARBA" id="ARBA00015810"/>
    </source>
</evidence>
<dbReference type="InterPro" id="IPR044068">
    <property type="entry name" value="CB"/>
</dbReference>
<evidence type="ECO:0000259" key="13">
    <source>
        <dbReference type="PROSITE" id="PS51898"/>
    </source>
</evidence>
<keyword evidence="11 12" id="KW-0131">Cell cycle</keyword>
<evidence type="ECO:0000256" key="3">
    <source>
        <dbReference type="ARBA" id="ARBA00010450"/>
    </source>
</evidence>
<dbReference type="InterPro" id="IPR050090">
    <property type="entry name" value="Tyrosine_recombinase_XerCD"/>
</dbReference>
<gene>
    <name evidence="12" type="primary">xerD</name>
    <name evidence="15" type="ORF">FC62_GL000255</name>
</gene>
<dbReference type="CDD" id="cd00798">
    <property type="entry name" value="INT_XerDC_C"/>
    <property type="match status" value="1"/>
</dbReference>
<dbReference type="GO" id="GO:0005737">
    <property type="term" value="C:cytoplasm"/>
    <property type="evidence" value="ECO:0007669"/>
    <property type="project" value="UniProtKB-SubCell"/>
</dbReference>
<dbReference type="NCBIfam" id="NF040815">
    <property type="entry name" value="recomb_XerA_Arch"/>
    <property type="match status" value="1"/>
</dbReference>
<dbReference type="GO" id="GO:0006313">
    <property type="term" value="P:DNA transposition"/>
    <property type="evidence" value="ECO:0007669"/>
    <property type="project" value="UniProtKB-UniRule"/>
</dbReference>
<dbReference type="Gene3D" id="1.10.443.10">
    <property type="entry name" value="Intergrase catalytic core"/>
    <property type="match status" value="1"/>
</dbReference>
<feature type="active site" evidence="12">
    <location>
        <position position="148"/>
    </location>
</feature>
<dbReference type="PANTHER" id="PTHR30349">
    <property type="entry name" value="PHAGE INTEGRASE-RELATED"/>
    <property type="match status" value="1"/>
</dbReference>
<dbReference type="NCBIfam" id="NF001399">
    <property type="entry name" value="PRK00283.1"/>
    <property type="match status" value="1"/>
</dbReference>
<dbReference type="GO" id="GO:0009037">
    <property type="term" value="F:tyrosine-based site-specific recombinase activity"/>
    <property type="evidence" value="ECO:0007669"/>
    <property type="project" value="UniProtKB-UniRule"/>
</dbReference>
<organism evidence="15 16">
    <name type="scientific">Amylolactobacillus amylotrophicus DSM 20534</name>
    <dbReference type="NCBI Taxonomy" id="1423722"/>
    <lineage>
        <taxon>Bacteria</taxon>
        <taxon>Bacillati</taxon>
        <taxon>Bacillota</taxon>
        <taxon>Bacilli</taxon>
        <taxon>Lactobacillales</taxon>
        <taxon>Lactobacillaceae</taxon>
        <taxon>Amylolactobacillus</taxon>
    </lineage>
</organism>
<comment type="caution">
    <text evidence="15">The sequence shown here is derived from an EMBL/GenBank/DDBJ whole genome shotgun (WGS) entry which is preliminary data.</text>
</comment>
<keyword evidence="10 12" id="KW-0233">DNA recombination</keyword>
<dbReference type="GO" id="GO:0007059">
    <property type="term" value="P:chromosome segregation"/>
    <property type="evidence" value="ECO:0007669"/>
    <property type="project" value="UniProtKB-UniRule"/>
</dbReference>
<comment type="subcellular location">
    <subcellularLocation>
        <location evidence="1 12">Cytoplasm</location>
    </subcellularLocation>
</comment>
<protein>
    <recommendedName>
        <fullName evidence="4 12">Tyrosine recombinase XerD</fullName>
    </recommendedName>
</protein>
<dbReference type="Gene3D" id="1.10.150.130">
    <property type="match status" value="1"/>
</dbReference>
<dbReference type="GO" id="GO:0051301">
    <property type="term" value="P:cell division"/>
    <property type="evidence" value="ECO:0007669"/>
    <property type="project" value="UniProtKB-UniRule"/>
</dbReference>
<feature type="domain" description="Core-binding (CB)" evidence="14">
    <location>
        <begin position="2"/>
        <end position="87"/>
    </location>
</feature>
<feature type="active site" evidence="12">
    <location>
        <position position="271"/>
    </location>
</feature>
<dbReference type="InterPro" id="IPR011010">
    <property type="entry name" value="DNA_brk_join_enz"/>
</dbReference>
<dbReference type="SUPFAM" id="SSF56349">
    <property type="entry name" value="DNA breaking-rejoining enzymes"/>
    <property type="match status" value="1"/>
</dbReference>
<reference evidence="15 16" key="1">
    <citation type="journal article" date="2015" name="Genome Announc.">
        <title>Expanding the biotechnology potential of lactobacilli through comparative genomics of 213 strains and associated genera.</title>
        <authorList>
            <person name="Sun Z."/>
            <person name="Harris H.M."/>
            <person name="McCann A."/>
            <person name="Guo C."/>
            <person name="Argimon S."/>
            <person name="Zhang W."/>
            <person name="Yang X."/>
            <person name="Jeffery I.B."/>
            <person name="Cooney J.C."/>
            <person name="Kagawa T.F."/>
            <person name="Liu W."/>
            <person name="Song Y."/>
            <person name="Salvetti E."/>
            <person name="Wrobel A."/>
            <person name="Rasinkangas P."/>
            <person name="Parkhill J."/>
            <person name="Rea M.C."/>
            <person name="O'Sullivan O."/>
            <person name="Ritari J."/>
            <person name="Douillard F.P."/>
            <person name="Paul Ross R."/>
            <person name="Yang R."/>
            <person name="Briner A.E."/>
            <person name="Felis G.E."/>
            <person name="de Vos W.M."/>
            <person name="Barrangou R."/>
            <person name="Klaenhammer T.R."/>
            <person name="Caufield P.W."/>
            <person name="Cui Y."/>
            <person name="Zhang H."/>
            <person name="O'Toole P.W."/>
        </authorList>
    </citation>
    <scope>NUCLEOTIDE SEQUENCE [LARGE SCALE GENOMIC DNA]</scope>
    <source>
        <strain evidence="15 16">DSM 20534</strain>
    </source>
</reference>
<dbReference type="HAMAP" id="MF_01807">
    <property type="entry name" value="Recomb_XerD"/>
    <property type="match status" value="1"/>
</dbReference>
<keyword evidence="16" id="KW-1185">Reference proteome</keyword>
<feature type="domain" description="Tyr recombinase" evidence="13">
    <location>
        <begin position="108"/>
        <end position="293"/>
    </location>
</feature>
<comment type="similarity">
    <text evidence="3 12">Belongs to the 'phage' integrase family. XerD subfamily.</text>
</comment>
<dbReference type="PROSITE" id="PS51900">
    <property type="entry name" value="CB"/>
    <property type="match status" value="1"/>
</dbReference>
<feature type="active site" evidence="12">
    <location>
        <position position="248"/>
    </location>
</feature>
<dbReference type="RefSeq" id="WP_054745313.1">
    <property type="nucleotide sequence ID" value="NZ_AZCV01000001.1"/>
</dbReference>
<dbReference type="PANTHER" id="PTHR30349:SF81">
    <property type="entry name" value="TYROSINE RECOMBINASE XERC"/>
    <property type="match status" value="1"/>
</dbReference>
<proteinExistence type="inferred from homology"/>
<comment type="function">
    <text evidence="12">Site-specific tyrosine recombinase, which acts by catalyzing the cutting and rejoining of the recombining DNA molecules. The XerC-XerD complex is essential to convert dimers of the bacterial chromosome into monomers to permit their segregation at cell division. It also contributes to the segregational stability of plasmids.</text>
</comment>
<dbReference type="PROSITE" id="PS51898">
    <property type="entry name" value="TYR_RECOMBINASE"/>
    <property type="match status" value="1"/>
</dbReference>
<feature type="active site" evidence="12">
    <location>
        <position position="245"/>
    </location>
</feature>
<comment type="similarity">
    <text evidence="2">Belongs to the 'phage' integrase family. XerC subfamily.</text>
</comment>
<feature type="active site" evidence="12">
    <location>
        <position position="172"/>
    </location>
</feature>
<keyword evidence="5 12" id="KW-0963">Cytoplasm</keyword>
<evidence type="ECO:0000256" key="9">
    <source>
        <dbReference type="ARBA" id="ARBA00023125"/>
    </source>
</evidence>
<dbReference type="NCBIfam" id="TIGR02225">
    <property type="entry name" value="recomb_XerD"/>
    <property type="match status" value="1"/>
</dbReference>
<dbReference type="HAMAP" id="MF_01808">
    <property type="entry name" value="Recomb_XerC_XerD"/>
    <property type="match status" value="1"/>
</dbReference>
<dbReference type="Pfam" id="PF00589">
    <property type="entry name" value="Phage_integrase"/>
    <property type="match status" value="1"/>
</dbReference>
<keyword evidence="6 12" id="KW-0132">Cell division</keyword>
<evidence type="ECO:0000256" key="8">
    <source>
        <dbReference type="ARBA" id="ARBA00022908"/>
    </source>
</evidence>
<evidence type="ECO:0000313" key="15">
    <source>
        <dbReference type="EMBL" id="KRK38568.1"/>
    </source>
</evidence>
<dbReference type="AlphaFoldDB" id="A0A0R1GX74"/>
<accession>A0A0R1GX74</accession>
<dbReference type="Pfam" id="PF02899">
    <property type="entry name" value="Phage_int_SAM_1"/>
    <property type="match status" value="1"/>
</dbReference>
<evidence type="ECO:0000256" key="11">
    <source>
        <dbReference type="ARBA" id="ARBA00023306"/>
    </source>
</evidence>